<evidence type="ECO:0000313" key="9">
    <source>
        <dbReference type="Proteomes" id="UP000247409"/>
    </source>
</evidence>
<comment type="caution">
    <text evidence="8">The sequence shown here is derived from an EMBL/GenBank/DDBJ whole genome shotgun (WGS) entry which is preliminary data.</text>
</comment>
<evidence type="ECO:0000256" key="3">
    <source>
        <dbReference type="ARBA" id="ARBA00022801"/>
    </source>
</evidence>
<evidence type="ECO:0000259" key="7">
    <source>
        <dbReference type="Pfam" id="PF00082"/>
    </source>
</evidence>
<organism evidence="8 9">
    <name type="scientific">Gracilariopsis chorda</name>
    <dbReference type="NCBI Taxonomy" id="448386"/>
    <lineage>
        <taxon>Eukaryota</taxon>
        <taxon>Rhodophyta</taxon>
        <taxon>Florideophyceae</taxon>
        <taxon>Rhodymeniophycidae</taxon>
        <taxon>Gracilariales</taxon>
        <taxon>Gracilariaceae</taxon>
        <taxon>Gracilariopsis</taxon>
    </lineage>
</organism>
<dbReference type="AlphaFoldDB" id="A0A2V3IR99"/>
<dbReference type="Proteomes" id="UP000247409">
    <property type="component" value="Unassembled WGS sequence"/>
</dbReference>
<keyword evidence="4" id="KW-0720">Serine protease</keyword>
<keyword evidence="6" id="KW-0732">Signal</keyword>
<keyword evidence="2" id="KW-0645">Protease</keyword>
<dbReference type="InterPro" id="IPR036852">
    <property type="entry name" value="Peptidase_S8/S53_dom_sf"/>
</dbReference>
<proteinExistence type="inferred from homology"/>
<dbReference type="InterPro" id="IPR050131">
    <property type="entry name" value="Peptidase_S8_subtilisin-like"/>
</dbReference>
<dbReference type="Pfam" id="PF00082">
    <property type="entry name" value="Peptidase_S8"/>
    <property type="match status" value="1"/>
</dbReference>
<dbReference type="PANTHER" id="PTHR43806">
    <property type="entry name" value="PEPTIDASE S8"/>
    <property type="match status" value="1"/>
</dbReference>
<evidence type="ECO:0000313" key="8">
    <source>
        <dbReference type="EMBL" id="PXF44651.1"/>
    </source>
</evidence>
<evidence type="ECO:0000256" key="2">
    <source>
        <dbReference type="ARBA" id="ARBA00022670"/>
    </source>
</evidence>
<accession>A0A2V3IR99</accession>
<evidence type="ECO:0000256" key="5">
    <source>
        <dbReference type="PROSITE-ProRule" id="PRU01240"/>
    </source>
</evidence>
<dbReference type="STRING" id="448386.A0A2V3IR99"/>
<name>A0A2V3IR99_9FLOR</name>
<dbReference type="OrthoDB" id="206201at2759"/>
<comment type="caution">
    <text evidence="5">Lacks conserved residue(s) required for the propagation of feature annotation.</text>
</comment>
<keyword evidence="9" id="KW-1185">Reference proteome</keyword>
<dbReference type="PANTHER" id="PTHR43806:SF11">
    <property type="entry name" value="CEREVISIN-RELATED"/>
    <property type="match status" value="1"/>
</dbReference>
<dbReference type="SUPFAM" id="SSF52743">
    <property type="entry name" value="Subtilisin-like"/>
    <property type="match status" value="1"/>
</dbReference>
<dbReference type="Gene3D" id="3.40.50.200">
    <property type="entry name" value="Peptidase S8/S53 domain"/>
    <property type="match status" value="1"/>
</dbReference>
<evidence type="ECO:0000256" key="1">
    <source>
        <dbReference type="ARBA" id="ARBA00011073"/>
    </source>
</evidence>
<protein>
    <submittedName>
        <fullName evidence="8">Cerevisin</fullName>
    </submittedName>
</protein>
<feature type="chain" id="PRO_5016178161" evidence="6">
    <location>
        <begin position="24"/>
        <end position="364"/>
    </location>
</feature>
<dbReference type="EMBL" id="NBIV01000084">
    <property type="protein sequence ID" value="PXF44651.1"/>
    <property type="molecule type" value="Genomic_DNA"/>
</dbReference>
<feature type="domain" description="Peptidase S8/S53" evidence="7">
    <location>
        <begin position="191"/>
        <end position="339"/>
    </location>
</feature>
<reference evidence="8 9" key="1">
    <citation type="journal article" date="2018" name="Mol. Biol. Evol.">
        <title>Analysis of the draft genome of the red seaweed Gracilariopsis chorda provides insights into genome size evolution in Rhodophyta.</title>
        <authorList>
            <person name="Lee J."/>
            <person name="Yang E.C."/>
            <person name="Graf L."/>
            <person name="Yang J.H."/>
            <person name="Qiu H."/>
            <person name="Zel Zion U."/>
            <person name="Chan C.X."/>
            <person name="Stephens T.G."/>
            <person name="Weber A.P.M."/>
            <person name="Boo G.H."/>
            <person name="Boo S.M."/>
            <person name="Kim K.M."/>
            <person name="Shin Y."/>
            <person name="Jung M."/>
            <person name="Lee S.J."/>
            <person name="Yim H.S."/>
            <person name="Lee J.H."/>
            <person name="Bhattacharya D."/>
            <person name="Yoon H.S."/>
        </authorList>
    </citation>
    <scope>NUCLEOTIDE SEQUENCE [LARGE SCALE GENOMIC DNA]</scope>
    <source>
        <strain evidence="8 9">SKKU-2015</strain>
        <tissue evidence="8">Whole body</tissue>
    </source>
</reference>
<evidence type="ECO:0000256" key="6">
    <source>
        <dbReference type="SAM" id="SignalP"/>
    </source>
</evidence>
<evidence type="ECO:0000256" key="4">
    <source>
        <dbReference type="ARBA" id="ARBA00022825"/>
    </source>
</evidence>
<sequence length="364" mass="37381">MSRSAFLPVSLAILLLLVVPIAAQPPPRAGDKIRGGFIVQLNGKCAGNCRGALQSALASNSDTRGCSLGPRGITIGDITFEDIKCPPAQGVEGSAIAAVLSPEAAANGVVETKVAQDLVVTAFNLPPDLWGVDETDGGVDISGGSPVRDMLRTCSANSNNGADVNVWILDTGCQTQNGGECYSYFGRSTRCRDRNGHGTHVGGTATDAVYGVAFEARRSCIKVLSDRGSGSYSTIINGIGYAVERRGQLPNGDVINMSLGGPFFEMLNVAIAEASALGVYFALAAGNEATNACRVSPASATGDRVFTVQAHDIDLNAASFTNFATSSDDCTDISAPGVDILSLGNVLIAAGSGRLSKEALGLTC</sequence>
<feature type="signal peptide" evidence="6">
    <location>
        <begin position="1"/>
        <end position="23"/>
    </location>
</feature>
<dbReference type="InterPro" id="IPR000209">
    <property type="entry name" value="Peptidase_S8/S53_dom"/>
</dbReference>
<dbReference type="GO" id="GO:0004252">
    <property type="term" value="F:serine-type endopeptidase activity"/>
    <property type="evidence" value="ECO:0007669"/>
    <property type="project" value="InterPro"/>
</dbReference>
<comment type="similarity">
    <text evidence="1 5">Belongs to the peptidase S8 family.</text>
</comment>
<dbReference type="PROSITE" id="PS51892">
    <property type="entry name" value="SUBTILASE"/>
    <property type="match status" value="1"/>
</dbReference>
<dbReference type="GO" id="GO:0006508">
    <property type="term" value="P:proteolysis"/>
    <property type="evidence" value="ECO:0007669"/>
    <property type="project" value="UniProtKB-KW"/>
</dbReference>
<keyword evidence="3" id="KW-0378">Hydrolase</keyword>
<gene>
    <name evidence="8" type="ORF">BWQ96_05593</name>
</gene>